<organism evidence="1 2">
    <name type="scientific">Lupinus angustifolius</name>
    <name type="common">Narrow-leaved blue lupine</name>
    <dbReference type="NCBI Taxonomy" id="3871"/>
    <lineage>
        <taxon>Eukaryota</taxon>
        <taxon>Viridiplantae</taxon>
        <taxon>Streptophyta</taxon>
        <taxon>Embryophyta</taxon>
        <taxon>Tracheophyta</taxon>
        <taxon>Spermatophyta</taxon>
        <taxon>Magnoliopsida</taxon>
        <taxon>eudicotyledons</taxon>
        <taxon>Gunneridae</taxon>
        <taxon>Pentapetalae</taxon>
        <taxon>rosids</taxon>
        <taxon>fabids</taxon>
        <taxon>Fabales</taxon>
        <taxon>Fabaceae</taxon>
        <taxon>Papilionoideae</taxon>
        <taxon>50 kb inversion clade</taxon>
        <taxon>genistoids sensu lato</taxon>
        <taxon>core genistoids</taxon>
        <taxon>Genisteae</taxon>
        <taxon>Lupinus</taxon>
    </lineage>
</organism>
<evidence type="ECO:0000313" key="2">
    <source>
        <dbReference type="Proteomes" id="UP000188354"/>
    </source>
</evidence>
<reference evidence="1 2" key="1">
    <citation type="journal article" date="2017" name="Plant Biotechnol. J.">
        <title>A comprehensive draft genome sequence for lupin (Lupinus angustifolius), an emerging health food: insights into plant-microbe interactions and legume evolution.</title>
        <authorList>
            <person name="Hane J.K."/>
            <person name="Ming Y."/>
            <person name="Kamphuis L.G."/>
            <person name="Nelson M.N."/>
            <person name="Garg G."/>
            <person name="Atkins C.A."/>
            <person name="Bayer P.E."/>
            <person name="Bravo A."/>
            <person name="Bringans S."/>
            <person name="Cannon S."/>
            <person name="Edwards D."/>
            <person name="Foley R."/>
            <person name="Gao L.L."/>
            <person name="Harrison M.J."/>
            <person name="Huang W."/>
            <person name="Hurgobin B."/>
            <person name="Li S."/>
            <person name="Liu C.W."/>
            <person name="McGrath A."/>
            <person name="Morahan G."/>
            <person name="Murray J."/>
            <person name="Weller J."/>
            <person name="Jian J."/>
            <person name="Singh K.B."/>
        </authorList>
    </citation>
    <scope>NUCLEOTIDE SEQUENCE [LARGE SCALE GENOMIC DNA]</scope>
    <source>
        <strain evidence="2">cv. Tanjil</strain>
        <tissue evidence="1">Whole plant</tissue>
    </source>
</reference>
<keyword evidence="2" id="KW-1185">Reference proteome</keyword>
<evidence type="ECO:0000313" key="1">
    <source>
        <dbReference type="EMBL" id="OIW17295.1"/>
    </source>
</evidence>
<dbReference type="Proteomes" id="UP000188354">
    <property type="component" value="Chromosome LG02"/>
</dbReference>
<sequence length="58" mass="6512">MLTIISPFQSDSILIRLRLQTKIVFKSGQKLDGPDPEVLSVTQTLVKSENLSPITWVE</sequence>
<gene>
    <name evidence="1" type="ORF">TanjilG_22407</name>
</gene>
<name>A0A4P1RSJ3_LUPAN</name>
<protein>
    <submittedName>
        <fullName evidence="1">Uncharacterized protein</fullName>
    </submittedName>
</protein>
<dbReference type="Gramene" id="OIW17295">
    <property type="protein sequence ID" value="OIW17295"/>
    <property type="gene ID" value="TanjilG_22407"/>
</dbReference>
<dbReference type="EMBL" id="CM007362">
    <property type="protein sequence ID" value="OIW17295.1"/>
    <property type="molecule type" value="Genomic_DNA"/>
</dbReference>
<dbReference type="AlphaFoldDB" id="A0A4P1RSJ3"/>
<accession>A0A4P1RSJ3</accession>
<proteinExistence type="predicted"/>